<name>A0A831STS4_PROAE</name>
<evidence type="ECO:0000256" key="5">
    <source>
        <dbReference type="ARBA" id="ARBA00023136"/>
    </source>
</evidence>
<sequence>MIDIRKWIFAIICPPAAVLNKEVGTIMLVGLLTALFWVPGVVAAFYLLIRDEVRMSRHQPQV</sequence>
<accession>A0A831STS4</accession>
<evidence type="ECO:0000256" key="2">
    <source>
        <dbReference type="ARBA" id="ARBA00009530"/>
    </source>
</evidence>
<dbReference type="Proteomes" id="UP000886335">
    <property type="component" value="Unassembled WGS sequence"/>
</dbReference>
<evidence type="ECO:0000256" key="1">
    <source>
        <dbReference type="ARBA" id="ARBA00004370"/>
    </source>
</evidence>
<protein>
    <submittedName>
        <fullName evidence="7">YqaE/Pmp3 family membrane protein</fullName>
    </submittedName>
</protein>
<evidence type="ECO:0000256" key="6">
    <source>
        <dbReference type="SAM" id="Phobius"/>
    </source>
</evidence>
<dbReference type="InterPro" id="IPR000612">
    <property type="entry name" value="PMP3"/>
</dbReference>
<comment type="similarity">
    <text evidence="2">Belongs to the UPF0057 (PMP3) family.</text>
</comment>
<dbReference type="Pfam" id="PF01679">
    <property type="entry name" value="Pmp3"/>
    <property type="match status" value="1"/>
</dbReference>
<dbReference type="GO" id="GO:0016020">
    <property type="term" value="C:membrane"/>
    <property type="evidence" value="ECO:0007669"/>
    <property type="project" value="UniProtKB-SubCell"/>
</dbReference>
<keyword evidence="5 6" id="KW-0472">Membrane</keyword>
<comment type="subcellular location">
    <subcellularLocation>
        <location evidence="1">Membrane</location>
    </subcellularLocation>
</comment>
<keyword evidence="4 6" id="KW-1133">Transmembrane helix</keyword>
<evidence type="ECO:0000313" key="7">
    <source>
        <dbReference type="EMBL" id="HED31968.1"/>
    </source>
</evidence>
<organism evidence="7">
    <name type="scientific">Prosthecochloris aestuarii</name>
    <dbReference type="NCBI Taxonomy" id="1102"/>
    <lineage>
        <taxon>Bacteria</taxon>
        <taxon>Pseudomonadati</taxon>
        <taxon>Chlorobiota</taxon>
        <taxon>Chlorobiia</taxon>
        <taxon>Chlorobiales</taxon>
        <taxon>Chlorobiaceae</taxon>
        <taxon>Prosthecochloris</taxon>
    </lineage>
</organism>
<gene>
    <name evidence="7" type="ORF">ENN50_09930</name>
</gene>
<reference evidence="7" key="1">
    <citation type="journal article" date="2020" name="mSystems">
        <title>Genome- and Community-Level Interaction Insights into Carbon Utilization and Element Cycling Functions of Hydrothermarchaeota in Hydrothermal Sediment.</title>
        <authorList>
            <person name="Zhou Z."/>
            <person name="Liu Y."/>
            <person name="Xu W."/>
            <person name="Pan J."/>
            <person name="Luo Z.H."/>
            <person name="Li M."/>
        </authorList>
    </citation>
    <scope>NUCLEOTIDE SEQUENCE [LARGE SCALE GENOMIC DNA]</scope>
    <source>
        <strain evidence="7">SpSt-1181</strain>
    </source>
</reference>
<keyword evidence="3 6" id="KW-0812">Transmembrane</keyword>
<proteinExistence type="inferred from homology"/>
<dbReference type="AlphaFoldDB" id="A0A831STS4"/>
<evidence type="ECO:0000256" key="3">
    <source>
        <dbReference type="ARBA" id="ARBA00022692"/>
    </source>
</evidence>
<evidence type="ECO:0000256" key="4">
    <source>
        <dbReference type="ARBA" id="ARBA00022989"/>
    </source>
</evidence>
<dbReference type="EMBL" id="DSBW01000224">
    <property type="protein sequence ID" value="HED31968.1"/>
    <property type="molecule type" value="Genomic_DNA"/>
</dbReference>
<comment type="caution">
    <text evidence="7">The sequence shown here is derived from an EMBL/GenBank/DDBJ whole genome shotgun (WGS) entry which is preliminary data.</text>
</comment>
<feature type="transmembrane region" description="Helical" evidence="6">
    <location>
        <begin position="26"/>
        <end position="49"/>
    </location>
</feature>